<evidence type="ECO:0000313" key="3">
    <source>
        <dbReference type="EMBL" id="MXO86713.1"/>
    </source>
</evidence>
<feature type="compositionally biased region" description="Basic and acidic residues" evidence="1">
    <location>
        <begin position="323"/>
        <end position="337"/>
    </location>
</feature>
<feature type="compositionally biased region" description="Acidic residues" evidence="1">
    <location>
        <begin position="272"/>
        <end position="282"/>
    </location>
</feature>
<feature type="compositionally biased region" description="Acidic residues" evidence="1">
    <location>
        <begin position="222"/>
        <end position="237"/>
    </location>
</feature>
<feature type="compositionally biased region" description="Basic and acidic residues" evidence="1">
    <location>
        <begin position="304"/>
        <end position="313"/>
    </location>
</feature>
<organism evidence="3 4">
    <name type="scientific">Parapontixanthobacter aurantiacus</name>
    <dbReference type="NCBI Taxonomy" id="1463599"/>
    <lineage>
        <taxon>Bacteria</taxon>
        <taxon>Pseudomonadati</taxon>
        <taxon>Pseudomonadota</taxon>
        <taxon>Alphaproteobacteria</taxon>
        <taxon>Sphingomonadales</taxon>
        <taxon>Erythrobacteraceae</taxon>
        <taxon>Parapontixanthobacter</taxon>
    </lineage>
</organism>
<feature type="transmembrane region" description="Helical" evidence="2">
    <location>
        <begin position="59"/>
        <end position="84"/>
    </location>
</feature>
<keyword evidence="2" id="KW-0472">Membrane</keyword>
<dbReference type="AlphaFoldDB" id="A0A844ZH47"/>
<feature type="compositionally biased region" description="Acidic residues" evidence="1">
    <location>
        <begin position="247"/>
        <end position="259"/>
    </location>
</feature>
<keyword evidence="2" id="KW-1133">Transmembrane helix</keyword>
<comment type="caution">
    <text evidence="3">The sequence shown here is derived from an EMBL/GenBank/DDBJ whole genome shotgun (WGS) entry which is preliminary data.</text>
</comment>
<feature type="compositionally biased region" description="Polar residues" evidence="1">
    <location>
        <begin position="187"/>
        <end position="207"/>
    </location>
</feature>
<feature type="compositionally biased region" description="Pro residues" evidence="1">
    <location>
        <begin position="340"/>
        <end position="354"/>
    </location>
</feature>
<name>A0A844ZH47_9SPHN</name>
<evidence type="ECO:0000313" key="4">
    <source>
        <dbReference type="Proteomes" id="UP000433104"/>
    </source>
</evidence>
<protein>
    <submittedName>
        <fullName evidence="3">Uncharacterized protein</fullName>
    </submittedName>
</protein>
<evidence type="ECO:0000256" key="1">
    <source>
        <dbReference type="SAM" id="MobiDB-lite"/>
    </source>
</evidence>
<dbReference type="Proteomes" id="UP000433104">
    <property type="component" value="Unassembled WGS sequence"/>
</dbReference>
<keyword evidence="4" id="KW-1185">Reference proteome</keyword>
<evidence type="ECO:0000256" key="2">
    <source>
        <dbReference type="SAM" id="Phobius"/>
    </source>
</evidence>
<dbReference type="RefSeq" id="WP_160684145.1">
    <property type="nucleotide sequence ID" value="NZ_WTYW01000003.1"/>
</dbReference>
<reference evidence="3 4" key="1">
    <citation type="submission" date="2019-12" db="EMBL/GenBank/DDBJ databases">
        <title>Genomic-based taxomic classification of the family Erythrobacteraceae.</title>
        <authorList>
            <person name="Xu L."/>
        </authorList>
    </citation>
    <scope>NUCLEOTIDE SEQUENCE [LARGE SCALE GENOMIC DNA]</scope>
    <source>
        <strain evidence="3 4">MCCC 1A09962</strain>
    </source>
</reference>
<gene>
    <name evidence="3" type="ORF">GRI38_11820</name>
</gene>
<sequence>MTKDGTSLIAHRGFPATLALWFATLFSGLAAVVPSSYNAAFLAQIGLRALTRGGAETGIAGRILCIIIGLVVGIALGLLLARFLRWRRRKKMQRYSFDPIPQSEFGVNVSRETYTEDAEYEDVVSVEEITEEYEDDPLVAPDFAEAEDAIFDLSEEAEGEIEPEPTPGPAIATVPLDHSDAAPSEAEQGTNEPSISVSYGGEATNQPAADAATHKDGQDTLNDVEPDASDADAESSDADVAPPTDTLPEDPSDPADESDATPPDPEPAPEPAQEEPAPEEPDRDVGPPTSFAKFVDTDAIPSETIRHPLKEDGSLESLLQRLDAAKREVAPPDRPERPASAPPSPPPSPAPSPTPSQTSNMAAGDEPVLSDRLRAAIERLEEARRKK</sequence>
<keyword evidence="2" id="KW-0812">Transmembrane</keyword>
<feature type="region of interest" description="Disordered" evidence="1">
    <location>
        <begin position="157"/>
        <end position="373"/>
    </location>
</feature>
<dbReference type="EMBL" id="WTYW01000003">
    <property type="protein sequence ID" value="MXO86713.1"/>
    <property type="molecule type" value="Genomic_DNA"/>
</dbReference>
<accession>A0A844ZH47</accession>
<proteinExistence type="predicted"/>